<reference evidence="2 3" key="1">
    <citation type="submission" date="2024-02" db="EMBL/GenBank/DDBJ databases">
        <title>High-quality chromosome-scale genome assembly of Pensacola bahiagrass (Paspalum notatum Flugge var. saurae).</title>
        <authorList>
            <person name="Vega J.M."/>
            <person name="Podio M."/>
            <person name="Orjuela J."/>
            <person name="Siena L.A."/>
            <person name="Pessino S.C."/>
            <person name="Combes M.C."/>
            <person name="Mariac C."/>
            <person name="Albertini E."/>
            <person name="Pupilli F."/>
            <person name="Ortiz J.P.A."/>
            <person name="Leblanc O."/>
        </authorList>
    </citation>
    <scope>NUCLEOTIDE SEQUENCE [LARGE SCALE GENOMIC DNA]</scope>
    <source>
        <strain evidence="2">R1</strain>
        <tissue evidence="2">Leaf</tissue>
    </source>
</reference>
<evidence type="ECO:0000313" key="3">
    <source>
        <dbReference type="Proteomes" id="UP001341281"/>
    </source>
</evidence>
<organism evidence="2 3">
    <name type="scientific">Paspalum notatum var. saurae</name>
    <dbReference type="NCBI Taxonomy" id="547442"/>
    <lineage>
        <taxon>Eukaryota</taxon>
        <taxon>Viridiplantae</taxon>
        <taxon>Streptophyta</taxon>
        <taxon>Embryophyta</taxon>
        <taxon>Tracheophyta</taxon>
        <taxon>Spermatophyta</taxon>
        <taxon>Magnoliopsida</taxon>
        <taxon>Liliopsida</taxon>
        <taxon>Poales</taxon>
        <taxon>Poaceae</taxon>
        <taxon>PACMAD clade</taxon>
        <taxon>Panicoideae</taxon>
        <taxon>Andropogonodae</taxon>
        <taxon>Paspaleae</taxon>
        <taxon>Paspalinae</taxon>
        <taxon>Paspalum</taxon>
    </lineage>
</organism>
<evidence type="ECO:0000256" key="1">
    <source>
        <dbReference type="SAM" id="MobiDB-lite"/>
    </source>
</evidence>
<dbReference type="EMBL" id="CP144747">
    <property type="protein sequence ID" value="WVZ64240.1"/>
    <property type="molecule type" value="Genomic_DNA"/>
</dbReference>
<dbReference type="AlphaFoldDB" id="A0AAQ3WJW8"/>
<feature type="region of interest" description="Disordered" evidence="1">
    <location>
        <begin position="30"/>
        <end position="63"/>
    </location>
</feature>
<keyword evidence="3" id="KW-1185">Reference proteome</keyword>
<name>A0AAQ3WJW8_PASNO</name>
<accession>A0AAQ3WJW8</accession>
<feature type="compositionally biased region" description="Basic and acidic residues" evidence="1">
    <location>
        <begin position="35"/>
        <end position="48"/>
    </location>
</feature>
<dbReference type="Proteomes" id="UP001341281">
    <property type="component" value="Chromosome 03"/>
</dbReference>
<proteinExistence type="predicted"/>
<feature type="non-terminal residue" evidence="2">
    <location>
        <position position="1"/>
    </location>
</feature>
<evidence type="ECO:0000313" key="2">
    <source>
        <dbReference type="EMBL" id="WVZ64240.1"/>
    </source>
</evidence>
<evidence type="ECO:0008006" key="4">
    <source>
        <dbReference type="Google" id="ProtNLM"/>
    </source>
</evidence>
<sequence>MERWYDLTSSNYELVLMGKVLDDEDDVAPIDLGDVPERVQPEANREPGDAATTKSTGWKRKSTSPVWDGMDEIFETMNGVRVAANCHYCKKDLSVVLQVIPTNASCVMAVLGMSLCLGSMLMELSLIGSTLQMLL</sequence>
<gene>
    <name evidence="2" type="ORF">U9M48_013792</name>
</gene>
<protein>
    <recommendedName>
        <fullName evidence="4">BED-type domain-containing protein</fullName>
    </recommendedName>
</protein>